<evidence type="ECO:0000256" key="7">
    <source>
        <dbReference type="ARBA" id="ARBA00023054"/>
    </source>
</evidence>
<feature type="coiled-coil region" evidence="12">
    <location>
        <begin position="606"/>
        <end position="640"/>
    </location>
</feature>
<comment type="caution">
    <text evidence="15">The sequence shown here is derived from an EMBL/GenBank/DDBJ whole genome shotgun (WGS) entry which is preliminary data.</text>
</comment>
<feature type="compositionally biased region" description="Polar residues" evidence="13">
    <location>
        <begin position="55"/>
        <end position="88"/>
    </location>
</feature>
<evidence type="ECO:0000256" key="12">
    <source>
        <dbReference type="SAM" id="Coils"/>
    </source>
</evidence>
<keyword evidence="4 11" id="KW-0132">Cell division</keyword>
<keyword evidence="6 11" id="KW-0995">Kinetochore</keyword>
<dbReference type="Gene3D" id="1.10.418.30">
    <property type="entry name" value="Ncd80 complex, Ncd80 subunit"/>
    <property type="match status" value="1"/>
</dbReference>
<evidence type="ECO:0000256" key="8">
    <source>
        <dbReference type="ARBA" id="ARBA00023242"/>
    </source>
</evidence>
<evidence type="ECO:0000256" key="11">
    <source>
        <dbReference type="RuleBase" id="RU368072"/>
    </source>
</evidence>
<keyword evidence="7 12" id="KW-0175">Coiled coil</keyword>
<evidence type="ECO:0000256" key="2">
    <source>
        <dbReference type="ARBA" id="ARBA00007050"/>
    </source>
</evidence>
<evidence type="ECO:0000256" key="1">
    <source>
        <dbReference type="ARBA" id="ARBA00002772"/>
    </source>
</evidence>
<dbReference type="GO" id="GO:0051301">
    <property type="term" value="P:cell division"/>
    <property type="evidence" value="ECO:0007669"/>
    <property type="project" value="UniProtKB-UniRule"/>
</dbReference>
<feature type="domain" description="Kinetochore protein Ndc80 CH" evidence="14">
    <location>
        <begin position="138"/>
        <end position="290"/>
    </location>
</feature>
<evidence type="ECO:0000256" key="5">
    <source>
        <dbReference type="ARBA" id="ARBA00022776"/>
    </source>
</evidence>
<dbReference type="GO" id="GO:0005634">
    <property type="term" value="C:nucleus"/>
    <property type="evidence" value="ECO:0007669"/>
    <property type="project" value="UniProtKB-SubCell"/>
</dbReference>
<name>A0A8H3FYZ2_9LECA</name>
<feature type="compositionally biased region" description="Low complexity" evidence="13">
    <location>
        <begin position="135"/>
        <end position="149"/>
    </location>
</feature>
<evidence type="ECO:0000256" key="6">
    <source>
        <dbReference type="ARBA" id="ARBA00022838"/>
    </source>
</evidence>
<comment type="similarity">
    <text evidence="2 11">Belongs to the NDC80/HEC1 family.</text>
</comment>
<proteinExistence type="inferred from homology"/>
<keyword evidence="3 11" id="KW-0158">Chromosome</keyword>
<dbReference type="GO" id="GO:0031262">
    <property type="term" value="C:Ndc80 complex"/>
    <property type="evidence" value="ECO:0007669"/>
    <property type="project" value="UniProtKB-UniRule"/>
</dbReference>
<feature type="compositionally biased region" description="Basic and acidic residues" evidence="13">
    <location>
        <begin position="1"/>
        <end position="10"/>
    </location>
</feature>
<evidence type="ECO:0000256" key="4">
    <source>
        <dbReference type="ARBA" id="ARBA00022618"/>
    </source>
</evidence>
<evidence type="ECO:0000313" key="15">
    <source>
        <dbReference type="EMBL" id="CAF9934886.1"/>
    </source>
</evidence>
<accession>A0A8H3FYZ2</accession>
<keyword evidence="16" id="KW-1185">Reference proteome</keyword>
<dbReference type="EMBL" id="CAJPDS010000078">
    <property type="protein sequence ID" value="CAF9934886.1"/>
    <property type="molecule type" value="Genomic_DNA"/>
</dbReference>
<comment type="function">
    <text evidence="1 11">Acts as a component of the essential kinetochore-associated NDC80 complex, which is required for chromosome segregation and spindle checkpoint activity.</text>
</comment>
<evidence type="ECO:0000256" key="10">
    <source>
        <dbReference type="ARBA" id="ARBA00023328"/>
    </source>
</evidence>
<dbReference type="Proteomes" id="UP000664521">
    <property type="component" value="Unassembled WGS sequence"/>
</dbReference>
<feature type="compositionally biased region" description="Polar residues" evidence="13">
    <location>
        <begin position="150"/>
        <end position="159"/>
    </location>
</feature>
<dbReference type="FunFam" id="1.10.418.30:FF:000001">
    <property type="entry name" value="Probable kinetochore protein ndc80"/>
    <property type="match status" value="1"/>
</dbReference>
<organism evidence="15 16">
    <name type="scientific">Heterodermia speciosa</name>
    <dbReference type="NCBI Taxonomy" id="116794"/>
    <lineage>
        <taxon>Eukaryota</taxon>
        <taxon>Fungi</taxon>
        <taxon>Dikarya</taxon>
        <taxon>Ascomycota</taxon>
        <taxon>Pezizomycotina</taxon>
        <taxon>Lecanoromycetes</taxon>
        <taxon>OSLEUM clade</taxon>
        <taxon>Lecanoromycetidae</taxon>
        <taxon>Caliciales</taxon>
        <taxon>Physciaceae</taxon>
        <taxon>Heterodermia</taxon>
    </lineage>
</organism>
<comment type="subcellular location">
    <subcellularLocation>
        <location evidence="11">Chromosome</location>
        <location evidence="11">Centromere</location>
        <location evidence="11">Kinetochore</location>
    </subcellularLocation>
    <subcellularLocation>
        <location evidence="11">Nucleus</location>
    </subcellularLocation>
</comment>
<dbReference type="InterPro" id="IPR038273">
    <property type="entry name" value="Ndc80_sf"/>
</dbReference>
<evidence type="ECO:0000256" key="9">
    <source>
        <dbReference type="ARBA" id="ARBA00023306"/>
    </source>
</evidence>
<keyword evidence="10 11" id="KW-0137">Centromere</keyword>
<dbReference type="GO" id="GO:0051315">
    <property type="term" value="P:attachment of mitotic spindle microtubules to kinetochore"/>
    <property type="evidence" value="ECO:0007669"/>
    <property type="project" value="UniProtKB-UniRule"/>
</dbReference>
<gene>
    <name evidence="15" type="primary">NDC80</name>
    <name evidence="15" type="ORF">HETSPECPRED_009394</name>
</gene>
<dbReference type="PANTHER" id="PTHR10643">
    <property type="entry name" value="KINETOCHORE PROTEIN NDC80"/>
    <property type="match status" value="1"/>
</dbReference>
<keyword evidence="9 11" id="KW-0131">Cell cycle</keyword>
<comment type="subunit">
    <text evidence="11">Component of the NDC80 complex.</text>
</comment>
<evidence type="ECO:0000256" key="13">
    <source>
        <dbReference type="SAM" id="MobiDB-lite"/>
    </source>
</evidence>
<dbReference type="InterPro" id="IPR005550">
    <property type="entry name" value="Kinetochore_Ndc80"/>
</dbReference>
<dbReference type="AlphaFoldDB" id="A0A8H3FYZ2"/>
<keyword evidence="5 11" id="KW-0498">Mitosis</keyword>
<reference evidence="15" key="1">
    <citation type="submission" date="2021-03" db="EMBL/GenBank/DDBJ databases">
        <authorList>
            <person name="Tagirdzhanova G."/>
        </authorList>
    </citation>
    <scope>NUCLEOTIDE SEQUENCE</scope>
</reference>
<feature type="coiled-coil region" evidence="12">
    <location>
        <begin position="473"/>
        <end position="511"/>
    </location>
</feature>
<evidence type="ECO:0000259" key="14">
    <source>
        <dbReference type="Pfam" id="PF03801"/>
    </source>
</evidence>
<dbReference type="PANTHER" id="PTHR10643:SF2">
    <property type="entry name" value="KINETOCHORE PROTEIN NDC80 HOMOLOG"/>
    <property type="match status" value="1"/>
</dbReference>
<feature type="coiled-coil region" evidence="12">
    <location>
        <begin position="677"/>
        <end position="704"/>
    </location>
</feature>
<dbReference type="InterPro" id="IPR055260">
    <property type="entry name" value="Ndc80_CH"/>
</dbReference>
<protein>
    <recommendedName>
        <fullName evidence="11">Kinetochore protein NDC80</fullName>
    </recommendedName>
</protein>
<feature type="compositionally biased region" description="Polar residues" evidence="13">
    <location>
        <begin position="96"/>
        <end position="112"/>
    </location>
</feature>
<feature type="coiled-coil region" evidence="12">
    <location>
        <begin position="348"/>
        <end position="448"/>
    </location>
</feature>
<evidence type="ECO:0000256" key="3">
    <source>
        <dbReference type="ARBA" id="ARBA00022454"/>
    </source>
</evidence>
<dbReference type="OrthoDB" id="7459479at2759"/>
<evidence type="ECO:0000313" key="16">
    <source>
        <dbReference type="Proteomes" id="UP000664521"/>
    </source>
</evidence>
<sequence>MSQDKERDTRLFSVRKPRETLGGLGLNSAIPQPASALKRSNSISNIKESHLIAPHTTQHGRSASSSRMSLAPNRPQQPTFQRSSSGTNIADLGRPSTVQRGSSANIFGNSASVPRMSYAPGAITPHGHSSLGMAQSVQRRSSVYSRPSSTGPQSHQSFFAQAPIPAGVPKDPRPLKDGAYRAKIGQELLDYLTKNNFELEMRHSLSQNTMTRTTQKDFEFMFQWLYHRLDPGHRFQKNIAAEVPPLLKQLRYPFEKSITKSQLSAVGGQNWLTFLGLLHWMMQLAQMLDRYDAGEYDDACAEAGVDVSGDRIIFRFLSGAYRDWLQVDDDAAEDDEKRLLTPHIEAMAAEFQRGNFKYEEEMKILEAEHSALLQQIEEAEKGQPDIAKLEKHFKILEEDKRKFEDYNRNVEEKVQKYESKITALAEVIASAEKELVDAERDKISLQRSVDQQGITIEDIDRMNSERERLSKSVSTASSKLEDTKRRCIEKENEANRALEDLERMVDKFNSLCYQIGLIPTTAANAKGKEYELHLLTNAAPSFSSSQHGSSDSDRLLASPGTGYSPAHLLSLDLRSSTKSLLLSLRKEISERRSTAIDADMKNHELLDSIKEAIDDKRAEVEALEHRVRAAEEEFEKTKEVTTTQKVASDAQIEKMEKELAKMRGGLGESVQVLEQREMNTNIEYEQLTLKANALREELHTEVERMLNDIIKFKVHIQKSLEDYEGFVVEEAEQELAGGDEMEDEQLVEE</sequence>
<feature type="region of interest" description="Disordered" evidence="13">
    <location>
        <begin position="1"/>
        <end position="170"/>
    </location>
</feature>
<dbReference type="Pfam" id="PF03801">
    <property type="entry name" value="Ndc80_HEC"/>
    <property type="match status" value="1"/>
</dbReference>
<keyword evidence="8 11" id="KW-0539">Nucleus</keyword>